<keyword evidence="3" id="KW-0732">Signal</keyword>
<organism evidence="5 6">
    <name type="scientific">Nephila pilipes</name>
    <name type="common">Giant wood spider</name>
    <name type="synonym">Nephila maculata</name>
    <dbReference type="NCBI Taxonomy" id="299642"/>
    <lineage>
        <taxon>Eukaryota</taxon>
        <taxon>Metazoa</taxon>
        <taxon>Ecdysozoa</taxon>
        <taxon>Arthropoda</taxon>
        <taxon>Chelicerata</taxon>
        <taxon>Arachnida</taxon>
        <taxon>Araneae</taxon>
        <taxon>Araneomorphae</taxon>
        <taxon>Entelegynae</taxon>
        <taxon>Araneoidea</taxon>
        <taxon>Nephilidae</taxon>
        <taxon>Nephila</taxon>
    </lineage>
</organism>
<dbReference type="InterPro" id="IPR052065">
    <property type="entry name" value="Compl_asym_regulator"/>
</dbReference>
<comment type="caution">
    <text evidence="5">The sequence shown here is derived from an EMBL/GenBank/DDBJ whole genome shotgun (WGS) entry which is preliminary data.</text>
</comment>
<dbReference type="AlphaFoldDB" id="A0A8X6I5X9"/>
<dbReference type="OrthoDB" id="6430700at2759"/>
<dbReference type="InterPro" id="IPR036179">
    <property type="entry name" value="Ig-like_dom_sf"/>
</dbReference>
<evidence type="ECO:0000259" key="4">
    <source>
        <dbReference type="PROSITE" id="PS50835"/>
    </source>
</evidence>
<feature type="domain" description="Ig-like" evidence="4">
    <location>
        <begin position="148"/>
        <end position="248"/>
    </location>
</feature>
<keyword evidence="1" id="KW-0677">Repeat</keyword>
<dbReference type="CDD" id="cd00096">
    <property type="entry name" value="Ig"/>
    <property type="match status" value="1"/>
</dbReference>
<dbReference type="InterPro" id="IPR007110">
    <property type="entry name" value="Ig-like_dom"/>
</dbReference>
<dbReference type="FunFam" id="2.20.100.10:FF:000001">
    <property type="entry name" value="semaphorin-5A isoform X1"/>
    <property type="match status" value="1"/>
</dbReference>
<keyword evidence="2" id="KW-1015">Disulfide bond</keyword>
<evidence type="ECO:0000256" key="3">
    <source>
        <dbReference type="SAM" id="SignalP"/>
    </source>
</evidence>
<dbReference type="PANTHER" id="PTHR22906:SF21">
    <property type="entry name" value="SEMA DOMAIN-CONTAINING PROTEIN"/>
    <property type="match status" value="1"/>
</dbReference>
<dbReference type="SUPFAM" id="SSF48726">
    <property type="entry name" value="Immunoglobulin"/>
    <property type="match status" value="2"/>
</dbReference>
<name>A0A8X6I5X9_NEPPI</name>
<dbReference type="PROSITE" id="PS50835">
    <property type="entry name" value="IG_LIKE"/>
    <property type="match status" value="1"/>
</dbReference>
<dbReference type="InterPro" id="IPR000884">
    <property type="entry name" value="TSP1_rpt"/>
</dbReference>
<dbReference type="PANTHER" id="PTHR22906">
    <property type="entry name" value="PROPERDIN"/>
    <property type="match status" value="1"/>
</dbReference>
<dbReference type="Gene3D" id="2.20.100.10">
    <property type="entry name" value="Thrombospondin type-1 (TSP1) repeat"/>
    <property type="match status" value="2"/>
</dbReference>
<sequence length="332" mass="37276">MKLFRILLLILFYLSTTPAKKHKTTTTPATWSEWGSWEEQCSVTCGIGVRRRVRDCSYTGKKRKLKCKGNRGEMKNCDTKTTCPIDGGWSSWVSWDCSASCGGGTGQKKRTCTNPKPLFRGKDCKGESKEKGKCNIHKCPDQVYTLSPGTAQNLKDATEKIHNNFEKNEGSNIDLSCNPGVVGKIYEEYPSSVLFWTKDGKVLKLEIERMEINLHQLSIQDLTLDDSGVYLCSMRYAPEVVKPLAVISVAVVPKSPNIKVPEEENIVLTCGGALLGKIYKNLSRSWYLNGQVYKDFGNASLLDNKMFKVKNVTANMTGWYQLSPCIRSEYYL</sequence>
<dbReference type="InterPro" id="IPR036383">
    <property type="entry name" value="TSP1_rpt_sf"/>
</dbReference>
<feature type="signal peptide" evidence="3">
    <location>
        <begin position="1"/>
        <end position="19"/>
    </location>
</feature>
<dbReference type="SMART" id="SM00209">
    <property type="entry name" value="TSP1"/>
    <property type="match status" value="2"/>
</dbReference>
<keyword evidence="6" id="KW-1185">Reference proteome</keyword>
<dbReference type="PROSITE" id="PS50092">
    <property type="entry name" value="TSP1"/>
    <property type="match status" value="2"/>
</dbReference>
<accession>A0A8X6I5X9</accession>
<dbReference type="Proteomes" id="UP000887013">
    <property type="component" value="Unassembled WGS sequence"/>
</dbReference>
<evidence type="ECO:0000313" key="5">
    <source>
        <dbReference type="EMBL" id="GFS31650.1"/>
    </source>
</evidence>
<evidence type="ECO:0000256" key="2">
    <source>
        <dbReference type="ARBA" id="ARBA00023157"/>
    </source>
</evidence>
<dbReference type="Gene3D" id="2.60.40.10">
    <property type="entry name" value="Immunoglobulins"/>
    <property type="match status" value="1"/>
</dbReference>
<feature type="chain" id="PRO_5036501153" evidence="3">
    <location>
        <begin position="20"/>
        <end position="332"/>
    </location>
</feature>
<protein>
    <submittedName>
        <fullName evidence="5">Thrombospondin-1</fullName>
    </submittedName>
</protein>
<reference evidence="5" key="1">
    <citation type="submission" date="2020-08" db="EMBL/GenBank/DDBJ databases">
        <title>Multicomponent nature underlies the extraordinary mechanical properties of spider dragline silk.</title>
        <authorList>
            <person name="Kono N."/>
            <person name="Nakamura H."/>
            <person name="Mori M."/>
            <person name="Yoshida Y."/>
            <person name="Ohtoshi R."/>
            <person name="Malay A.D."/>
            <person name="Moran D.A.P."/>
            <person name="Tomita M."/>
            <person name="Numata K."/>
            <person name="Arakawa K."/>
        </authorList>
    </citation>
    <scope>NUCLEOTIDE SEQUENCE</scope>
</reference>
<evidence type="ECO:0000313" key="6">
    <source>
        <dbReference type="Proteomes" id="UP000887013"/>
    </source>
</evidence>
<proteinExistence type="predicted"/>
<gene>
    <name evidence="5" type="primary">Thbs1</name>
    <name evidence="5" type="ORF">NPIL_506941</name>
</gene>
<dbReference type="InterPro" id="IPR013783">
    <property type="entry name" value="Ig-like_fold"/>
</dbReference>
<dbReference type="SUPFAM" id="SSF82895">
    <property type="entry name" value="TSP-1 type 1 repeat"/>
    <property type="match status" value="2"/>
</dbReference>
<dbReference type="EMBL" id="BMAW01087795">
    <property type="protein sequence ID" value="GFS31650.1"/>
    <property type="molecule type" value="Genomic_DNA"/>
</dbReference>
<dbReference type="Pfam" id="PF00090">
    <property type="entry name" value="TSP_1"/>
    <property type="match status" value="2"/>
</dbReference>
<evidence type="ECO:0000256" key="1">
    <source>
        <dbReference type="ARBA" id="ARBA00022737"/>
    </source>
</evidence>